<reference evidence="4" key="1">
    <citation type="submission" date="2016-02" db="EMBL/GenBank/DDBJ databases">
        <title>Draft genome sequence of Microdochium bolleyi, a fungal endophyte of beachgrass.</title>
        <authorList>
            <consortium name="DOE Joint Genome Institute"/>
            <person name="David A.S."/>
            <person name="May G."/>
            <person name="Haridas S."/>
            <person name="Lim J."/>
            <person name="Wang M."/>
            <person name="Labutti K."/>
            <person name="Lipzen A."/>
            <person name="Barry K."/>
            <person name="Grigoriev I.V."/>
        </authorList>
    </citation>
    <scope>NUCLEOTIDE SEQUENCE [LARGE SCALE GENOMIC DNA]</scope>
    <source>
        <strain evidence="4">J235TASD1</strain>
    </source>
</reference>
<organism evidence="3 4">
    <name type="scientific">Microdochium bolleyi</name>
    <dbReference type="NCBI Taxonomy" id="196109"/>
    <lineage>
        <taxon>Eukaryota</taxon>
        <taxon>Fungi</taxon>
        <taxon>Dikarya</taxon>
        <taxon>Ascomycota</taxon>
        <taxon>Pezizomycotina</taxon>
        <taxon>Sordariomycetes</taxon>
        <taxon>Xylariomycetidae</taxon>
        <taxon>Xylariales</taxon>
        <taxon>Microdochiaceae</taxon>
        <taxon>Microdochium</taxon>
    </lineage>
</organism>
<dbReference type="InParanoid" id="A0A136IRL3"/>
<dbReference type="EMBL" id="KQ964262">
    <property type="protein sequence ID" value="KXJ87557.1"/>
    <property type="molecule type" value="Genomic_DNA"/>
</dbReference>
<gene>
    <name evidence="3" type="ORF">Micbo1qcDRAFT_216006</name>
</gene>
<name>A0A136IRL3_9PEZI</name>
<dbReference type="AlphaFoldDB" id="A0A136IRL3"/>
<keyword evidence="1" id="KW-0812">Transmembrane</keyword>
<evidence type="ECO:0000313" key="4">
    <source>
        <dbReference type="Proteomes" id="UP000070501"/>
    </source>
</evidence>
<accession>A0A136IRL3</accession>
<sequence>MPPATPASQLKRCAVLIASTLGLFAPMSEALQVIAQANNSLPNGNPDAWGRVSVPGFNLQEPYPGSTVPWSLELNITRNATTSTYGPKWENNVTYITARMVPPPPGSPGAVLDTNGSWALNDTDAPDSWHVTMLSWYPSPFKNVPDKNDDESGSCPTSAVSAECVEAMRTKIIETPQVWAENNSFLSLFAPKPCGEANGQFWTPISWNFSMNQNFTKDSMLGLDFANEFDFYNMYGARTFIVVTIWAPSNTNNSAALSRDHVKFSCIKANNSRTPELMPTGAGAGLAAGAQLAWTVTALAGVVVLMVVA</sequence>
<keyword evidence="1" id="KW-1133">Transmembrane helix</keyword>
<feature type="transmembrane region" description="Helical" evidence="1">
    <location>
        <begin position="282"/>
        <end position="308"/>
    </location>
</feature>
<dbReference type="OrthoDB" id="4526039at2759"/>
<dbReference type="Proteomes" id="UP000070501">
    <property type="component" value="Unassembled WGS sequence"/>
</dbReference>
<protein>
    <submittedName>
        <fullName evidence="3">Uncharacterized protein</fullName>
    </submittedName>
</protein>
<evidence type="ECO:0000256" key="2">
    <source>
        <dbReference type="SAM" id="SignalP"/>
    </source>
</evidence>
<keyword evidence="1" id="KW-0472">Membrane</keyword>
<evidence type="ECO:0000256" key="1">
    <source>
        <dbReference type="SAM" id="Phobius"/>
    </source>
</evidence>
<feature type="chain" id="PRO_5007293041" evidence="2">
    <location>
        <begin position="31"/>
        <end position="309"/>
    </location>
</feature>
<feature type="signal peptide" evidence="2">
    <location>
        <begin position="1"/>
        <end position="30"/>
    </location>
</feature>
<evidence type="ECO:0000313" key="3">
    <source>
        <dbReference type="EMBL" id="KXJ87557.1"/>
    </source>
</evidence>
<proteinExistence type="predicted"/>
<keyword evidence="2" id="KW-0732">Signal</keyword>
<keyword evidence="4" id="KW-1185">Reference proteome</keyword>